<dbReference type="VEuPathDB" id="TriTrypDB:Lsey_0272_0010"/>
<dbReference type="InterPro" id="IPR006108">
    <property type="entry name" value="3HC_DH_C"/>
</dbReference>
<evidence type="ECO:0000313" key="3">
    <source>
        <dbReference type="EMBL" id="KPI84284.1"/>
    </source>
</evidence>
<organism evidence="3 4">
    <name type="scientific">Leptomonas seymouri</name>
    <dbReference type="NCBI Taxonomy" id="5684"/>
    <lineage>
        <taxon>Eukaryota</taxon>
        <taxon>Discoba</taxon>
        <taxon>Euglenozoa</taxon>
        <taxon>Kinetoplastea</taxon>
        <taxon>Metakinetoplastina</taxon>
        <taxon>Trypanosomatida</taxon>
        <taxon>Trypanosomatidae</taxon>
        <taxon>Leishmaniinae</taxon>
        <taxon>Leptomonas</taxon>
    </lineage>
</organism>
<reference evidence="3 4" key="1">
    <citation type="journal article" date="2015" name="PLoS Pathog.">
        <title>Leptomonas seymouri: Adaptations to the Dixenous Life Cycle Analyzed by Genome Sequencing, Transcriptome Profiling and Co-infection with Leishmania donovani.</title>
        <authorList>
            <person name="Kraeva N."/>
            <person name="Butenko A."/>
            <person name="Hlavacova J."/>
            <person name="Kostygov A."/>
            <person name="Myskova J."/>
            <person name="Grybchuk D."/>
            <person name="Lestinova T."/>
            <person name="Votypka J."/>
            <person name="Volf P."/>
            <person name="Opperdoes F."/>
            <person name="Flegontov P."/>
            <person name="Lukes J."/>
            <person name="Yurchenko V."/>
        </authorList>
    </citation>
    <scope>NUCLEOTIDE SEQUENCE [LARGE SCALE GENOMIC DNA]</scope>
    <source>
        <strain evidence="3 4">ATCC 30220</strain>
    </source>
</reference>
<dbReference type="Gene3D" id="1.10.1040.50">
    <property type="match status" value="1"/>
</dbReference>
<dbReference type="PANTHER" id="PTHR35248:SF2">
    <property type="entry name" value="3-HYDROXYACYL-COA DEHYDROGENASE C-TERMINAL DOMAIN-CONTAINING PROTEIN"/>
    <property type="match status" value="1"/>
</dbReference>
<dbReference type="InterPro" id="IPR008927">
    <property type="entry name" value="6-PGluconate_DH-like_C_sf"/>
</dbReference>
<feature type="region of interest" description="Disordered" evidence="1">
    <location>
        <begin position="1"/>
        <end position="23"/>
    </location>
</feature>
<feature type="compositionally biased region" description="Polar residues" evidence="1">
    <location>
        <begin position="128"/>
        <end position="139"/>
    </location>
</feature>
<comment type="caution">
    <text evidence="3">The sequence shown here is derived from an EMBL/GenBank/DDBJ whole genome shotgun (WGS) entry which is preliminary data.</text>
</comment>
<feature type="region of interest" description="Disordered" evidence="1">
    <location>
        <begin position="125"/>
        <end position="163"/>
    </location>
</feature>
<dbReference type="Pfam" id="PF00725">
    <property type="entry name" value="3HCDH"/>
    <property type="match status" value="1"/>
</dbReference>
<sequence length="979" mass="104173">MRVTIAPPEATEEDGSNVSRGNFSAGDQELFEALRPSLSTRIEEAVRQGRATHPLRVVRTKHHEEWESAAVLQAQSGAAETATVALLSGESPGDWSSMRRDENLQPLPEVIASSLELHEIPVELGGTEPTTAYGSSWSRPSPVEGSAEDDTNSSAKPSAVEGPEVPVVERLPGEVWGGIVTRLANAASSSVSSDRQSRDSCIVVSAAGPSSVPGRGIIVQLRALPLSLVAALQDVSRALEEVEAHCAEIIASGNNTGADEKPSQSQITVTWCTLPHCTFFYSLQSPAELSLKQRVAYVEAKEAVMQKFHLLVRRMEGKAKFVALASCAAGPVVDFGAEVFFACPERYLLQMRASPGTVFGSRQATATSTMSVGFPLARIGFYPSTCTVAALQRICGSQSTIKWVPILHSYDAASLEDVGLLRVGEPASFSASSSSDAENRRGTGADVALRADRTLQWSLWCERFLLRHLCRTPKQRQWVLEKLLWSLGFQHEVQSSPTAVSALDAEVMKTTWYKYAMGVLCQGGITTVEPVKMFKGGIGSGSESNATGSVDSSAALLRAFVVTPPCKGAAHAMQVRFSSLRQALPPLPHCRFLAFPYYQKSAWEEKVRALAATTESSGAAILLDCSDKAVMATVKLVETQFVATFAQRARLPYLNFVLIGEDIAVRAVLALLPCAAVVSSTSAFCELDNAAVQQVRLYATPQWPTDLQQDTLVAALAYLQRKETPHIVAAGPAPQRLLLALAREALTMAQSMPDASRIESAAQEYLGLRLGPFALMDAYGAAALASMAAAATAEEEANATQSKLVANAPRAVSPNALLEGCTRAMAREGLLGVCGARGGFYGAAMAAGGSSGGGAARVLRDVVLDIYVRHHATPAEIADRLRAAVLNAACELLVRGEVHCVEDIDVLSLSTLGWREETGGVLYQLDQLGAEGLPRLVQLMASLSSTGVAPHLAPHPLLSTMVASQLRFANLKSSGLLPS</sequence>
<dbReference type="PANTHER" id="PTHR35248">
    <property type="entry name" value="PUTATIVE-RELATED"/>
    <property type="match status" value="1"/>
</dbReference>
<accession>A0A0N1IIN6</accession>
<evidence type="ECO:0000313" key="4">
    <source>
        <dbReference type="Proteomes" id="UP000038009"/>
    </source>
</evidence>
<name>A0A0N1IIN6_LEPSE</name>
<dbReference type="GO" id="GO:0016616">
    <property type="term" value="F:oxidoreductase activity, acting on the CH-OH group of donors, NAD or NADP as acceptor"/>
    <property type="evidence" value="ECO:0007669"/>
    <property type="project" value="InterPro"/>
</dbReference>
<dbReference type="Proteomes" id="UP000038009">
    <property type="component" value="Unassembled WGS sequence"/>
</dbReference>
<dbReference type="AlphaFoldDB" id="A0A0N1IIN6"/>
<dbReference type="EMBL" id="LJSK01000272">
    <property type="protein sequence ID" value="KPI84284.1"/>
    <property type="molecule type" value="Genomic_DNA"/>
</dbReference>
<dbReference type="OMA" id="DEENTSW"/>
<dbReference type="GO" id="GO:0006631">
    <property type="term" value="P:fatty acid metabolic process"/>
    <property type="evidence" value="ECO:0007669"/>
    <property type="project" value="InterPro"/>
</dbReference>
<dbReference type="InterPro" id="IPR037727">
    <property type="entry name" value="MCAF1-like"/>
</dbReference>
<gene>
    <name evidence="3" type="ORF">ABL78_6651</name>
</gene>
<evidence type="ECO:0000256" key="1">
    <source>
        <dbReference type="SAM" id="MobiDB-lite"/>
    </source>
</evidence>
<proteinExistence type="predicted"/>
<evidence type="ECO:0000259" key="2">
    <source>
        <dbReference type="Pfam" id="PF00725"/>
    </source>
</evidence>
<keyword evidence="4" id="KW-1185">Reference proteome</keyword>
<dbReference type="SUPFAM" id="SSF48179">
    <property type="entry name" value="6-phosphogluconate dehydrogenase C-terminal domain-like"/>
    <property type="match status" value="2"/>
</dbReference>
<protein>
    <recommendedName>
        <fullName evidence="2">3-hydroxyacyl-CoA dehydrogenase C-terminal domain-containing protein</fullName>
    </recommendedName>
</protein>
<dbReference type="OrthoDB" id="272972at2759"/>
<feature type="domain" description="3-hydroxyacyl-CoA dehydrogenase C-terminal" evidence="2">
    <location>
        <begin position="735"/>
        <end position="804"/>
    </location>
</feature>